<evidence type="ECO:0000313" key="3">
    <source>
        <dbReference type="EMBL" id="KYC50999.1"/>
    </source>
</evidence>
<name>A0A150IMF5_9EURY</name>
<reference evidence="4 5" key="1">
    <citation type="journal article" date="2016" name="ISME J.">
        <title>Chasing the elusive Euryarchaeota class WSA2: genomes reveal a uniquely fastidious methyl-reducing methanogen.</title>
        <authorList>
            <person name="Nobu M.K."/>
            <person name="Narihiro T."/>
            <person name="Kuroda K."/>
            <person name="Mei R."/>
            <person name="Liu W.T."/>
        </authorList>
    </citation>
    <scope>NUCLEOTIDE SEQUENCE [LARGE SCALE GENOMIC DNA]</scope>
    <source>
        <strain evidence="1">B03fssc0709_Meth_Bin005</strain>
        <strain evidence="2">B15fssc0709_Meth_Bin003</strain>
        <strain evidence="3">BMIXfssc0709_Meth_Bin006</strain>
    </source>
</reference>
<protein>
    <submittedName>
        <fullName evidence="1">Uncharacterized protein</fullName>
    </submittedName>
</protein>
<dbReference type="Proteomes" id="UP000092403">
    <property type="component" value="Unassembled WGS sequence"/>
</dbReference>
<accession>A0A150ITP3</accession>
<dbReference type="Proteomes" id="UP000092401">
    <property type="component" value="Unassembled WGS sequence"/>
</dbReference>
<accession>A0A150J1A3</accession>
<evidence type="ECO:0000313" key="2">
    <source>
        <dbReference type="EMBL" id="KYC48330.1"/>
    </source>
</evidence>
<dbReference type="EMBL" id="LNGE01000005">
    <property type="protein sequence ID" value="KYC46092.1"/>
    <property type="molecule type" value="Genomic_DNA"/>
</dbReference>
<dbReference type="Proteomes" id="UP000091929">
    <property type="component" value="Unassembled WGS sequence"/>
</dbReference>
<gene>
    <name evidence="1" type="ORF">APG10_00303</name>
    <name evidence="2" type="ORF">APG11_00453</name>
    <name evidence="3" type="ORF">APG12_00422</name>
</gene>
<accession>A0A150IMF5</accession>
<dbReference type="EMBL" id="LNJC01000005">
    <property type="protein sequence ID" value="KYC50999.1"/>
    <property type="molecule type" value="Genomic_DNA"/>
</dbReference>
<dbReference type="AlphaFoldDB" id="A0A150IMF5"/>
<organism evidence="1 5">
    <name type="scientific">Candidatus Methanofastidiosum methylothiophilum</name>
    <dbReference type="NCBI Taxonomy" id="1705564"/>
    <lineage>
        <taxon>Archaea</taxon>
        <taxon>Methanobacteriati</taxon>
        <taxon>Methanobacteriota</taxon>
        <taxon>Stenosarchaea group</taxon>
        <taxon>Candidatus Methanofastidiosia</taxon>
        <taxon>Candidatus Methanofastidiosales</taxon>
        <taxon>Candidatus Methanofastidiosaceae</taxon>
        <taxon>Candidatus Methanofastidiosum</taxon>
    </lineage>
</organism>
<dbReference type="EMBL" id="LNGF01000007">
    <property type="protein sequence ID" value="KYC48330.1"/>
    <property type="molecule type" value="Genomic_DNA"/>
</dbReference>
<evidence type="ECO:0000313" key="5">
    <source>
        <dbReference type="Proteomes" id="UP000092401"/>
    </source>
</evidence>
<comment type="caution">
    <text evidence="1">The sequence shown here is derived from an EMBL/GenBank/DDBJ whole genome shotgun (WGS) entry which is preliminary data.</text>
</comment>
<proteinExistence type="predicted"/>
<evidence type="ECO:0000313" key="4">
    <source>
        <dbReference type="Proteomes" id="UP000091929"/>
    </source>
</evidence>
<evidence type="ECO:0000313" key="1">
    <source>
        <dbReference type="EMBL" id="KYC46092.1"/>
    </source>
</evidence>
<sequence length="977" mass="111606">MKKIISIFLLLVFVISIVPKYSAQELPGRDFFIDEKGNPQALIVLSEKATAKDIQRVAEVVTKLTNEAYYSVTGAEERVIWESDNFTEDDNDNVAIGYTGIKSNPDWVWNMRSFTTPAYFFSHGGNPTPAWPNCSFYVESVEALFDGDRNTRIVGRTGYDFWGTWYEPITILVKFNNFKEISDLNFTFENFPVAAGYQIYYLNSYCPNTLYSPGPPLWMYGPTGNWTLLPVSGGWPRAGSAAKTTDGFSLTNPVKTNALLIEINPWYGTPPNPAMPYSLYEIEVKGRSFSVLYGNSYYVDFTWADKSSGQDKNLLKNLDYWIEDIKETLPGDFIQTGGKSYSTATSSYNLLNRQINLLRMYKYNEDEIFPDKSVGRIFYGTPRTWENEEFKVGETKTYGKYKVKLVDINWDKNQTTVNFDHKAGRDYLGEKKVTVEVTDPEGIVKTHIMKINCCDNVLAELFVDSQAESDAATKAISKLKQEGYLCDITPLIFHSNMTQSGTDPLYNSKASDHFGMGDDGTWTYTYIYGYGYDYNATLNYPTLIFNGNKSKAIQRIPPNTEEAYYEAFKAAYDTNVSGCCDAKIIINTNMDNERFTTTKDREALVSVRLNKDLPNTELYLNVWSISCDCSVPVATGLVNSQYWQNINKWTTECSEKVTDTNWKDLKNGDVYRTEINLCGTNYCGIVAVLQDKNTGRIYGSAIRHFTPTPGANLSSGVTSLDCQCVIEYNKDLDCDNYQEEVEFAIEGADVAFVGMEHDLEKNIDGNIKKHMIARFNIYTLVDYGCIDDCDCNYIQNDGSRWKLRFLMNDQNLYNPYVDRCQDCTKDLRSIKIELCDPIPFDCLKEGTIFWGPDRYFRVYVEDYDEEKYYVKYKIQRVDLVPKKETVNVKVEPTNLIRTDRQITASDRAKYNLILIGNRDNNEEIKRVYDIGNFTDSEGMIYLKNIYGQKDILILSAGNISDLNEPIKQLSYLLDMIL</sequence>